<dbReference type="GO" id="GO:0005886">
    <property type="term" value="C:plasma membrane"/>
    <property type="evidence" value="ECO:0007669"/>
    <property type="project" value="TreeGrafter"/>
</dbReference>
<dbReference type="EMBL" id="CP000108">
    <property type="protein sequence ID" value="ABB28466.1"/>
    <property type="molecule type" value="Genomic_DNA"/>
</dbReference>
<dbReference type="GO" id="GO:0022857">
    <property type="term" value="F:transmembrane transporter activity"/>
    <property type="evidence" value="ECO:0007669"/>
    <property type="project" value="InterPro"/>
</dbReference>
<dbReference type="GO" id="GO:0030313">
    <property type="term" value="C:cell envelope"/>
    <property type="evidence" value="ECO:0007669"/>
    <property type="project" value="UniProtKB-SubCell"/>
</dbReference>
<dbReference type="eggNOG" id="COG0845">
    <property type="taxonomic scope" value="Bacteria"/>
</dbReference>
<dbReference type="Gene3D" id="2.40.30.170">
    <property type="match status" value="1"/>
</dbReference>
<evidence type="ECO:0000259" key="3">
    <source>
        <dbReference type="Pfam" id="PF25876"/>
    </source>
</evidence>
<comment type="similarity">
    <text evidence="2">Belongs to the membrane fusion protein (MFP) (TC 8.A.1) family.</text>
</comment>
<feature type="domain" description="Multidrug resistance protein MdtA-like barrel-sandwich hybrid" evidence="4">
    <location>
        <begin position="66"/>
        <end position="203"/>
    </location>
</feature>
<dbReference type="Gene3D" id="2.40.50.100">
    <property type="match status" value="1"/>
</dbReference>
<dbReference type="KEGG" id="cch:Cag_1204"/>
<feature type="domain" description="Multidrug resistance protein MdtA-like C-terminal permuted SH3" evidence="6">
    <location>
        <begin position="306"/>
        <end position="367"/>
    </location>
</feature>
<gene>
    <name evidence="7" type="ordered locus">Cag_1204</name>
</gene>
<protein>
    <submittedName>
        <fullName evidence="7">Secretion protein HlyD</fullName>
    </submittedName>
</protein>
<dbReference type="GO" id="GO:0046677">
    <property type="term" value="P:response to antibiotic"/>
    <property type="evidence" value="ECO:0007669"/>
    <property type="project" value="TreeGrafter"/>
</dbReference>
<dbReference type="InterPro" id="IPR058624">
    <property type="entry name" value="MdtA-like_HH"/>
</dbReference>
<dbReference type="Gene3D" id="2.40.420.20">
    <property type="match status" value="1"/>
</dbReference>
<dbReference type="Pfam" id="PF25967">
    <property type="entry name" value="RND-MFP_C"/>
    <property type="match status" value="1"/>
</dbReference>
<dbReference type="InterPro" id="IPR006143">
    <property type="entry name" value="RND_pump_MFP"/>
</dbReference>
<dbReference type="AlphaFoldDB" id="Q3ARA9"/>
<evidence type="ECO:0000256" key="1">
    <source>
        <dbReference type="ARBA" id="ARBA00004196"/>
    </source>
</evidence>
<dbReference type="InterPro" id="IPR058626">
    <property type="entry name" value="MdtA-like_b-barrel"/>
</dbReference>
<dbReference type="Pfam" id="PF25876">
    <property type="entry name" value="HH_MFP_RND"/>
    <property type="match status" value="1"/>
</dbReference>
<dbReference type="STRING" id="340177.Cag_1204"/>
<dbReference type="InterPro" id="IPR058627">
    <property type="entry name" value="MdtA-like_C"/>
</dbReference>
<evidence type="ECO:0000313" key="7">
    <source>
        <dbReference type="EMBL" id="ABB28466.1"/>
    </source>
</evidence>
<feature type="domain" description="Multidrug resistance protein MdtA-like beta-barrel" evidence="5">
    <location>
        <begin position="213"/>
        <end position="299"/>
    </location>
</feature>
<dbReference type="Pfam" id="PF25944">
    <property type="entry name" value="Beta-barrel_RND"/>
    <property type="match status" value="1"/>
</dbReference>
<dbReference type="Gene3D" id="1.10.287.470">
    <property type="entry name" value="Helix hairpin bin"/>
    <property type="match status" value="1"/>
</dbReference>
<organism evidence="7">
    <name type="scientific">Chlorobium chlorochromatii (strain CaD3)</name>
    <dbReference type="NCBI Taxonomy" id="340177"/>
    <lineage>
        <taxon>Bacteria</taxon>
        <taxon>Pseudomonadati</taxon>
        <taxon>Chlorobiota</taxon>
        <taxon>Chlorobiia</taxon>
        <taxon>Chlorobiales</taxon>
        <taxon>Chlorobiaceae</taxon>
        <taxon>Chlorobium/Pelodictyon group</taxon>
        <taxon>Chlorobium</taxon>
    </lineage>
</organism>
<dbReference type="InterPro" id="IPR058625">
    <property type="entry name" value="MdtA-like_BSH"/>
</dbReference>
<dbReference type="PANTHER" id="PTHR30158:SF23">
    <property type="entry name" value="MULTIDRUG RESISTANCE PROTEIN MEXA"/>
    <property type="match status" value="1"/>
</dbReference>
<accession>Q3ARA9</accession>
<evidence type="ECO:0000256" key="2">
    <source>
        <dbReference type="ARBA" id="ARBA00009477"/>
    </source>
</evidence>
<dbReference type="NCBIfam" id="TIGR01730">
    <property type="entry name" value="RND_mfp"/>
    <property type="match status" value="1"/>
</dbReference>
<reference evidence="7" key="1">
    <citation type="submission" date="2005-08" db="EMBL/GenBank/DDBJ databases">
        <title>Complete sequence of Chlorobium chlorochromatii CaD3.</title>
        <authorList>
            <person name="Copeland A."/>
            <person name="Lucas S."/>
            <person name="Lapidus A."/>
            <person name="Barry K."/>
            <person name="Detter J.C."/>
            <person name="Glavina T."/>
            <person name="Hammon N."/>
            <person name="Israni S."/>
            <person name="Pitluck S."/>
            <person name="Bryant D."/>
            <person name="Schmutz J."/>
            <person name="Larimer F."/>
            <person name="Land M."/>
            <person name="Kyrpides N."/>
            <person name="Ivanova N."/>
            <person name="Richardson P."/>
        </authorList>
    </citation>
    <scope>NUCLEOTIDE SEQUENCE [LARGE SCALE GENOMIC DNA]</scope>
    <source>
        <strain evidence="7">CaD3</strain>
    </source>
</reference>
<evidence type="ECO:0000259" key="5">
    <source>
        <dbReference type="Pfam" id="PF25944"/>
    </source>
</evidence>
<dbReference type="PANTHER" id="PTHR30158">
    <property type="entry name" value="ACRA/E-RELATED COMPONENT OF DRUG EFFLUX TRANSPORTER"/>
    <property type="match status" value="1"/>
</dbReference>
<sequence>MNNIVKPVLFIALCSSLTLSGCGDKPEMGRDGAKNQEQPALVVQQLQPSDAVVVSRYPALLEGKVTVEIRPQVDGVLRSILIDEGAFVKAGQPLFAIDDAVYRAQYQGALASQHAAEARVVAAKLEVERLQPLVQNQVIAEVQLETARANYKAAQAAFDVAVAATRSAKVNLDYTVIKAPINGFVGKITLRQGSLVTKNQAAWLTMLSDVSEVYASFSISENELLRFRQQYGQSDGRLGSGSNNVPATLVLADGTRYPQQGRLATLSGQFDALTGAMRVRAIFANPQALLRSGGTGSVELSSSYNNVILVPQSATVEMQDKVFVMRLMQGNKVQKQAITIAAKSGNNYVVTGGIQAGDTIVLVGADRLQDGMVITPRYETSPAQSATINSAVKRP</sequence>
<evidence type="ECO:0000259" key="4">
    <source>
        <dbReference type="Pfam" id="PF25917"/>
    </source>
</evidence>
<dbReference type="OrthoDB" id="9801814at2"/>
<name>Q3ARA9_CHLCH</name>
<dbReference type="HOGENOM" id="CLU_018816_2_1_10"/>
<proteinExistence type="inferred from homology"/>
<dbReference type="SUPFAM" id="SSF111369">
    <property type="entry name" value="HlyD-like secretion proteins"/>
    <property type="match status" value="1"/>
</dbReference>
<dbReference type="PROSITE" id="PS51257">
    <property type="entry name" value="PROKAR_LIPOPROTEIN"/>
    <property type="match status" value="1"/>
</dbReference>
<feature type="domain" description="Multidrug resistance protein MdtA-like alpha-helical hairpin" evidence="3">
    <location>
        <begin position="105"/>
        <end position="175"/>
    </location>
</feature>
<dbReference type="Pfam" id="PF25917">
    <property type="entry name" value="BSH_RND"/>
    <property type="match status" value="1"/>
</dbReference>
<comment type="subcellular location">
    <subcellularLocation>
        <location evidence="1">Cell envelope</location>
    </subcellularLocation>
</comment>
<evidence type="ECO:0000259" key="6">
    <source>
        <dbReference type="Pfam" id="PF25967"/>
    </source>
</evidence>